<dbReference type="EMBL" id="CAVNYO010000162">
    <property type="protein sequence ID" value="CAK5270242.1"/>
    <property type="molecule type" value="Genomic_DNA"/>
</dbReference>
<dbReference type="PANTHER" id="PTHR37849:SF1">
    <property type="entry name" value="YALI0E11605P"/>
    <property type="match status" value="1"/>
</dbReference>
<comment type="caution">
    <text evidence="1">The sequence shown here is derived from an EMBL/GenBank/DDBJ whole genome shotgun (WGS) entry which is preliminary data.</text>
</comment>
<protein>
    <submittedName>
        <fullName evidence="1">Uncharacterized protein</fullName>
    </submittedName>
</protein>
<evidence type="ECO:0000313" key="2">
    <source>
        <dbReference type="Proteomes" id="UP001295794"/>
    </source>
</evidence>
<reference evidence="1" key="1">
    <citation type="submission" date="2023-11" db="EMBL/GenBank/DDBJ databases">
        <authorList>
            <person name="De Vega J J."/>
            <person name="De Vega J J."/>
        </authorList>
    </citation>
    <scope>NUCLEOTIDE SEQUENCE</scope>
</reference>
<keyword evidence="2" id="KW-1185">Reference proteome</keyword>
<evidence type="ECO:0000313" key="1">
    <source>
        <dbReference type="EMBL" id="CAK5270242.1"/>
    </source>
</evidence>
<dbReference type="Proteomes" id="UP001295794">
    <property type="component" value="Unassembled WGS sequence"/>
</dbReference>
<name>A0AAD2HA26_9AGAR</name>
<dbReference type="PANTHER" id="PTHR37849">
    <property type="entry name" value="YALI0E11605P"/>
    <property type="match status" value="1"/>
</dbReference>
<organism evidence="1 2">
    <name type="scientific">Mycena citricolor</name>
    <dbReference type="NCBI Taxonomy" id="2018698"/>
    <lineage>
        <taxon>Eukaryota</taxon>
        <taxon>Fungi</taxon>
        <taxon>Dikarya</taxon>
        <taxon>Basidiomycota</taxon>
        <taxon>Agaricomycotina</taxon>
        <taxon>Agaricomycetes</taxon>
        <taxon>Agaricomycetidae</taxon>
        <taxon>Agaricales</taxon>
        <taxon>Marasmiineae</taxon>
        <taxon>Mycenaceae</taxon>
        <taxon>Mycena</taxon>
    </lineage>
</organism>
<proteinExistence type="predicted"/>
<gene>
    <name evidence="1" type="ORF">MYCIT1_LOCUS14489</name>
</gene>
<sequence length="176" mass="19066">MSSSLRSSTLRSCLRRSPAFASQKTGTRTLTTSRVLREEAAPNVGAPIRQKKPIGAVRGSIVGFLAGFSLAASLAAYNLLDEYNMASAALQASVDELKLSTEKITAHVRRIEAVEKDLKALADTTASKENLSSLRGEMKKLYDGLNVEYLGLRANVWGIQQDVHALSKKDTTSVRI</sequence>
<dbReference type="AlphaFoldDB" id="A0AAD2HA26"/>
<accession>A0AAD2HA26</accession>